<evidence type="ECO:0000256" key="1">
    <source>
        <dbReference type="SAM" id="Coils"/>
    </source>
</evidence>
<sequence>MKQFIREIISVIIGILIALFINNWNQDRKDRAYLNQIFSSIEKELEESLADIARVIPKQLTSVDSIQRYLNDEEVSIYNIITKSNGVHGPSIKTNSWNAIANSKIELVAYEKLSALADIQERKENLNMRLERQMDFLLQNIENTDSIKKEMLMMTIMDIVNAEKELQAEIEAILKNEATINSD</sequence>
<proteinExistence type="predicted"/>
<accession>A0A5S3PQY6</accession>
<feature type="coiled-coil region" evidence="1">
    <location>
        <begin position="120"/>
        <end position="147"/>
    </location>
</feature>
<organism evidence="3 4">
    <name type="scientific">Maribacter algarum</name>
    <name type="common">ex Zhang et al. 2020</name>
    <dbReference type="NCBI Taxonomy" id="2578118"/>
    <lineage>
        <taxon>Bacteria</taxon>
        <taxon>Pseudomonadati</taxon>
        <taxon>Bacteroidota</taxon>
        <taxon>Flavobacteriia</taxon>
        <taxon>Flavobacteriales</taxon>
        <taxon>Flavobacteriaceae</taxon>
        <taxon>Maribacter</taxon>
    </lineage>
</organism>
<reference evidence="3 4" key="1">
    <citation type="submission" date="2019-05" db="EMBL/GenBank/DDBJ databases">
        <authorList>
            <person name="Zhang J.-Y."/>
            <person name="Feg X."/>
            <person name="Du Z.-J."/>
        </authorList>
    </citation>
    <scope>NUCLEOTIDE SEQUENCE [LARGE SCALE GENOMIC DNA]</scope>
    <source>
        <strain evidence="3 4">RZ26</strain>
    </source>
</reference>
<evidence type="ECO:0000313" key="4">
    <source>
        <dbReference type="Proteomes" id="UP000310314"/>
    </source>
</evidence>
<gene>
    <name evidence="3" type="ORF">FEE95_11740</name>
</gene>
<dbReference type="EMBL" id="VATY01000002">
    <property type="protein sequence ID" value="TMM57157.1"/>
    <property type="molecule type" value="Genomic_DNA"/>
</dbReference>
<dbReference type="AlphaFoldDB" id="A0A5S3PQY6"/>
<evidence type="ECO:0000313" key="3">
    <source>
        <dbReference type="EMBL" id="TMM57157.1"/>
    </source>
</evidence>
<evidence type="ECO:0000256" key="2">
    <source>
        <dbReference type="SAM" id="Phobius"/>
    </source>
</evidence>
<dbReference type="OrthoDB" id="713837at2"/>
<comment type="caution">
    <text evidence="3">The sequence shown here is derived from an EMBL/GenBank/DDBJ whole genome shotgun (WGS) entry which is preliminary data.</text>
</comment>
<keyword evidence="2" id="KW-0812">Transmembrane</keyword>
<keyword evidence="2" id="KW-1133">Transmembrane helix</keyword>
<name>A0A5S3PQY6_9FLAO</name>
<keyword evidence="4" id="KW-1185">Reference proteome</keyword>
<keyword evidence="2" id="KW-0472">Membrane</keyword>
<feature type="transmembrane region" description="Helical" evidence="2">
    <location>
        <begin position="7"/>
        <end position="24"/>
    </location>
</feature>
<dbReference type="RefSeq" id="WP_138658139.1">
    <property type="nucleotide sequence ID" value="NZ_VATY01000002.1"/>
</dbReference>
<protein>
    <submittedName>
        <fullName evidence="3">Uncharacterized protein</fullName>
    </submittedName>
</protein>
<dbReference type="Proteomes" id="UP000310314">
    <property type="component" value="Unassembled WGS sequence"/>
</dbReference>
<keyword evidence="1" id="KW-0175">Coiled coil</keyword>